<sequence length="679" mass="75641">MLSMNRLFTAFALGAVAAHAQTKPLPKNGGLTDERPTYSSPAEAQYKLVEPKLRTKWTEQPTENPWPEYPRPQLKRDNWLSLNGVWELQEAKANDTDAPFGKTLNQRVLVPYCLESGISGVALQLQNVWYRREFEVPSSFDAGVVLHFAAVDYRSTVYLNGKEIGSHTGGYDKFHFDVSDVVKKDGKNELVVFVNDPSDSEVVPVGKQRVEPSHIFYTPCSGIWQTVSIESVPKGEYVTAIQLRAAADGKVNATISTSTPDSSSSVTVKFLQPNGTDVIYTTQGKANQPFQFSVDFQPELWSPAAPNLYNFTVEVGSDVAQSYTGFRTVERKEIDGVQRFVLNGKPIFQFGPLDQGYWPDGLHSPPSYEAMVFDIKYLKDLGMNFIRKHIKVEPDLYYHAADTLGIILMQDMPALPLVAPNEAEQKEFERQLDIMVNSHLSFPSILTFVIYNEGWGQLDSSPEIQIAPRLYDALAGHQLINAVTGWNDYAKLRLNISVGDYHDNHHYSSPQCGTPFYSRASIQYDRSRIGFQGEFGGVGVNTTIDHLWKDDVAIAAIDNTYEIDENLDAWNYRALRVIEELREQTERYDCNGGVYTQTTDVEGEVNGFLTYDRAVDHTDAEKWKAAIQALYDTFNTKVANGTEGAAIVNTNADGTGAAMRAVPTLVALILSAIFAAVTL</sequence>
<keyword evidence="3" id="KW-0326">Glycosidase</keyword>
<dbReference type="STRING" id="1314781.A0A165Z5Y7"/>
<feature type="domain" description="Glycoside hydrolase family 2 immunoglobulin-like beta-sandwich" evidence="5">
    <location>
        <begin position="245"/>
        <end position="327"/>
    </location>
</feature>
<name>A0A165Z5Y7_EXIGL</name>
<reference evidence="7 8" key="1">
    <citation type="journal article" date="2016" name="Mol. Biol. Evol.">
        <title>Comparative Genomics of Early-Diverging Mushroom-Forming Fungi Provides Insights into the Origins of Lignocellulose Decay Capabilities.</title>
        <authorList>
            <person name="Nagy L.G."/>
            <person name="Riley R."/>
            <person name="Tritt A."/>
            <person name="Adam C."/>
            <person name="Daum C."/>
            <person name="Floudas D."/>
            <person name="Sun H."/>
            <person name="Yadav J.S."/>
            <person name="Pangilinan J."/>
            <person name="Larsson K.H."/>
            <person name="Matsuura K."/>
            <person name="Barry K."/>
            <person name="Labutti K."/>
            <person name="Kuo R."/>
            <person name="Ohm R.A."/>
            <person name="Bhattacharya S.S."/>
            <person name="Shirouzu T."/>
            <person name="Yoshinaga Y."/>
            <person name="Martin F.M."/>
            <person name="Grigoriev I.V."/>
            <person name="Hibbett D.S."/>
        </authorList>
    </citation>
    <scope>NUCLEOTIDE SEQUENCE [LARGE SCALE GENOMIC DNA]</scope>
    <source>
        <strain evidence="7 8">HHB12029</strain>
    </source>
</reference>
<evidence type="ECO:0000256" key="4">
    <source>
        <dbReference type="SAM" id="SignalP"/>
    </source>
</evidence>
<organism evidence="7 8">
    <name type="scientific">Exidia glandulosa HHB12029</name>
    <dbReference type="NCBI Taxonomy" id="1314781"/>
    <lineage>
        <taxon>Eukaryota</taxon>
        <taxon>Fungi</taxon>
        <taxon>Dikarya</taxon>
        <taxon>Basidiomycota</taxon>
        <taxon>Agaricomycotina</taxon>
        <taxon>Agaricomycetes</taxon>
        <taxon>Auriculariales</taxon>
        <taxon>Exidiaceae</taxon>
        <taxon>Exidia</taxon>
    </lineage>
</organism>
<dbReference type="AlphaFoldDB" id="A0A165Z5Y7"/>
<protein>
    <submittedName>
        <fullName evidence="7">Glycoside hydrolase family 2 protein</fullName>
    </submittedName>
</protein>
<dbReference type="InterPro" id="IPR006102">
    <property type="entry name" value="Ig-like_GH2"/>
</dbReference>
<evidence type="ECO:0000259" key="5">
    <source>
        <dbReference type="Pfam" id="PF00703"/>
    </source>
</evidence>
<gene>
    <name evidence="7" type="ORF">EXIGLDRAFT_781970</name>
</gene>
<dbReference type="Proteomes" id="UP000077266">
    <property type="component" value="Unassembled WGS sequence"/>
</dbReference>
<dbReference type="InterPro" id="IPR036156">
    <property type="entry name" value="Beta-gal/glucu_dom_sf"/>
</dbReference>
<dbReference type="SUPFAM" id="SSF49303">
    <property type="entry name" value="beta-Galactosidase/glucuronidase domain"/>
    <property type="match status" value="1"/>
</dbReference>
<dbReference type="EMBL" id="KV426577">
    <property type="protein sequence ID" value="KZV79679.1"/>
    <property type="molecule type" value="Genomic_DNA"/>
</dbReference>
<dbReference type="InterPro" id="IPR008979">
    <property type="entry name" value="Galactose-bd-like_sf"/>
</dbReference>
<keyword evidence="4" id="KW-0732">Signal</keyword>
<dbReference type="InterPro" id="IPR051913">
    <property type="entry name" value="GH2_Domain-Containing"/>
</dbReference>
<dbReference type="OrthoDB" id="408320at2759"/>
<proteinExistence type="inferred from homology"/>
<comment type="similarity">
    <text evidence="1">Belongs to the glycosyl hydrolase 2 family.</text>
</comment>
<dbReference type="SUPFAM" id="SSF51445">
    <property type="entry name" value="(Trans)glycosidases"/>
    <property type="match status" value="1"/>
</dbReference>
<evidence type="ECO:0000256" key="3">
    <source>
        <dbReference type="ARBA" id="ARBA00023295"/>
    </source>
</evidence>
<evidence type="ECO:0000256" key="1">
    <source>
        <dbReference type="ARBA" id="ARBA00007401"/>
    </source>
</evidence>
<dbReference type="GO" id="GO:0005975">
    <property type="term" value="P:carbohydrate metabolic process"/>
    <property type="evidence" value="ECO:0007669"/>
    <property type="project" value="InterPro"/>
</dbReference>
<feature type="signal peptide" evidence="4">
    <location>
        <begin position="1"/>
        <end position="20"/>
    </location>
</feature>
<dbReference type="InterPro" id="IPR017853">
    <property type="entry name" value="GH"/>
</dbReference>
<evidence type="ECO:0000256" key="2">
    <source>
        <dbReference type="ARBA" id="ARBA00022801"/>
    </source>
</evidence>
<dbReference type="InParanoid" id="A0A165Z5Y7"/>
<evidence type="ECO:0000313" key="8">
    <source>
        <dbReference type="Proteomes" id="UP000077266"/>
    </source>
</evidence>
<feature type="chain" id="PRO_5007869796" evidence="4">
    <location>
        <begin position="21"/>
        <end position="679"/>
    </location>
</feature>
<dbReference type="Pfam" id="PF00703">
    <property type="entry name" value="Glyco_hydro_2"/>
    <property type="match status" value="1"/>
</dbReference>
<dbReference type="SUPFAM" id="SSF49785">
    <property type="entry name" value="Galactose-binding domain-like"/>
    <property type="match status" value="1"/>
</dbReference>
<dbReference type="Gene3D" id="3.20.20.80">
    <property type="entry name" value="Glycosidases"/>
    <property type="match status" value="1"/>
</dbReference>
<accession>A0A165Z5Y7</accession>
<evidence type="ECO:0000259" key="6">
    <source>
        <dbReference type="Pfam" id="PF02837"/>
    </source>
</evidence>
<dbReference type="Gene3D" id="2.60.40.10">
    <property type="entry name" value="Immunoglobulins"/>
    <property type="match status" value="1"/>
</dbReference>
<dbReference type="InterPro" id="IPR006104">
    <property type="entry name" value="Glyco_hydro_2_N"/>
</dbReference>
<dbReference type="Pfam" id="PF02837">
    <property type="entry name" value="Glyco_hydro_2_N"/>
    <property type="match status" value="1"/>
</dbReference>
<dbReference type="PANTHER" id="PTHR42732:SF2">
    <property type="entry name" value="BETA-MANNOSIDASE"/>
    <property type="match status" value="1"/>
</dbReference>
<keyword evidence="2 7" id="KW-0378">Hydrolase</keyword>
<feature type="domain" description="Glycosyl hydrolases family 2 sugar binding" evidence="6">
    <location>
        <begin position="111"/>
        <end position="229"/>
    </location>
</feature>
<keyword evidence="8" id="KW-1185">Reference proteome</keyword>
<dbReference type="Gene3D" id="2.60.120.260">
    <property type="entry name" value="Galactose-binding domain-like"/>
    <property type="match status" value="1"/>
</dbReference>
<dbReference type="PANTHER" id="PTHR42732">
    <property type="entry name" value="BETA-GALACTOSIDASE"/>
    <property type="match status" value="1"/>
</dbReference>
<dbReference type="InterPro" id="IPR013783">
    <property type="entry name" value="Ig-like_fold"/>
</dbReference>
<dbReference type="GO" id="GO:0004553">
    <property type="term" value="F:hydrolase activity, hydrolyzing O-glycosyl compounds"/>
    <property type="evidence" value="ECO:0007669"/>
    <property type="project" value="InterPro"/>
</dbReference>
<evidence type="ECO:0000313" key="7">
    <source>
        <dbReference type="EMBL" id="KZV79679.1"/>
    </source>
</evidence>